<dbReference type="Pfam" id="PF07690">
    <property type="entry name" value="MFS_1"/>
    <property type="match status" value="1"/>
</dbReference>
<evidence type="ECO:0000259" key="8">
    <source>
        <dbReference type="PROSITE" id="PS50850"/>
    </source>
</evidence>
<dbReference type="Gene3D" id="1.20.1250.20">
    <property type="entry name" value="MFS general substrate transporter like domains"/>
    <property type="match status" value="1"/>
</dbReference>
<accession>A0A6A6BDB1</accession>
<evidence type="ECO:0000256" key="1">
    <source>
        <dbReference type="ARBA" id="ARBA00004141"/>
    </source>
</evidence>
<protein>
    <recommendedName>
        <fullName evidence="8">Major facilitator superfamily (MFS) profile domain-containing protein</fullName>
    </recommendedName>
</protein>
<feature type="transmembrane region" description="Helical" evidence="7">
    <location>
        <begin position="531"/>
        <end position="551"/>
    </location>
</feature>
<feature type="transmembrane region" description="Helical" evidence="7">
    <location>
        <begin position="219"/>
        <end position="241"/>
    </location>
</feature>
<feature type="region of interest" description="Disordered" evidence="6">
    <location>
        <begin position="28"/>
        <end position="48"/>
    </location>
</feature>
<dbReference type="GO" id="GO:0016020">
    <property type="term" value="C:membrane"/>
    <property type="evidence" value="ECO:0007669"/>
    <property type="project" value="UniProtKB-SubCell"/>
</dbReference>
<dbReference type="GeneID" id="54294396"/>
<feature type="transmembrane region" description="Helical" evidence="7">
    <location>
        <begin position="253"/>
        <end position="276"/>
    </location>
</feature>
<feature type="transmembrane region" description="Helical" evidence="7">
    <location>
        <begin position="465"/>
        <end position="486"/>
    </location>
</feature>
<dbReference type="InterPro" id="IPR011701">
    <property type="entry name" value="MFS"/>
</dbReference>
<dbReference type="OrthoDB" id="5296287at2759"/>
<dbReference type="GO" id="GO:0022857">
    <property type="term" value="F:transmembrane transporter activity"/>
    <property type="evidence" value="ECO:0007669"/>
    <property type="project" value="InterPro"/>
</dbReference>
<dbReference type="RefSeq" id="XP_033397881.1">
    <property type="nucleotide sequence ID" value="XM_033536900.1"/>
</dbReference>
<organism evidence="9 10">
    <name type="scientific">Aplosporella prunicola CBS 121167</name>
    <dbReference type="NCBI Taxonomy" id="1176127"/>
    <lineage>
        <taxon>Eukaryota</taxon>
        <taxon>Fungi</taxon>
        <taxon>Dikarya</taxon>
        <taxon>Ascomycota</taxon>
        <taxon>Pezizomycotina</taxon>
        <taxon>Dothideomycetes</taxon>
        <taxon>Dothideomycetes incertae sedis</taxon>
        <taxon>Botryosphaeriales</taxon>
        <taxon>Aplosporellaceae</taxon>
        <taxon>Aplosporella</taxon>
    </lineage>
</organism>
<evidence type="ECO:0000256" key="4">
    <source>
        <dbReference type="ARBA" id="ARBA00022989"/>
    </source>
</evidence>
<feature type="compositionally biased region" description="Acidic residues" evidence="6">
    <location>
        <begin position="88"/>
        <end position="102"/>
    </location>
</feature>
<feature type="transmembrane region" description="Helical" evidence="7">
    <location>
        <begin position="498"/>
        <end position="519"/>
    </location>
</feature>
<keyword evidence="3 7" id="KW-0812">Transmembrane</keyword>
<keyword evidence="5 7" id="KW-0472">Membrane</keyword>
<dbReference type="AlphaFoldDB" id="A0A6A6BDB1"/>
<feature type="transmembrane region" description="Helical" evidence="7">
    <location>
        <begin position="282"/>
        <end position="302"/>
    </location>
</feature>
<dbReference type="PANTHER" id="PTHR23502">
    <property type="entry name" value="MAJOR FACILITATOR SUPERFAMILY"/>
    <property type="match status" value="1"/>
</dbReference>
<keyword evidence="10" id="KW-1185">Reference proteome</keyword>
<dbReference type="PROSITE" id="PS50850">
    <property type="entry name" value="MFS"/>
    <property type="match status" value="1"/>
</dbReference>
<comment type="subcellular location">
    <subcellularLocation>
        <location evidence="1">Membrane</location>
        <topology evidence="1">Multi-pass membrane protein</topology>
    </subcellularLocation>
</comment>
<dbReference type="EMBL" id="ML995485">
    <property type="protein sequence ID" value="KAF2142169.1"/>
    <property type="molecule type" value="Genomic_DNA"/>
</dbReference>
<sequence>MAGPPPTFPTSGFNLQKLDNSKLELAFEEGHDADIPSNTGVYDPNELHGTASHHAKAKTTLFHHAEHDIERDAEKGPSGTPSNAPSEPPEENGEKEQQEDDPNIVWWENDRDPQNPMNWSESKKWANIGLLSFVTFVTPLASSMFAPGVPKVLAEFHTSNTELAAFVVSVYILGFALGPLIVAPLSETYGRLPLYNGCNVGFLVFTIACAVSDSMGMLIGFRFLAGCFGSACLSIGGGTIADLMPQERRGGAIAIWAMGPLLGPVVGPVAGGFLVQAKGWRWVFWLIAIIAGAATIACAIFMRETYAPVILARKTARLRASTGNAQLHSKLDAGIGGRALFMLSIVRPTKMLFLSPIVAAMSLYTAVVYGVLYLLFTTFTFVFEQQYGFSSGTVGLTYIAIGIGMLAGLLVVGVASDRLVRAEKARGRAMKPEHRIPPKLVLLPSVCIPAGLFVYGWTAETRQHWIVPLVGTLVLGFGLLACNMTIQTYLIDAFATHAASAIAANAVLRSLFGALLPLAGLRMYDALGLGWGNSLLAFVALALVPVPLVFWRYGERVRERFVVRL</sequence>
<evidence type="ECO:0000256" key="5">
    <source>
        <dbReference type="ARBA" id="ARBA00023136"/>
    </source>
</evidence>
<dbReference type="Proteomes" id="UP000799438">
    <property type="component" value="Unassembled WGS sequence"/>
</dbReference>
<dbReference type="FunFam" id="1.20.1250.20:FF:000011">
    <property type="entry name" value="MFS multidrug transporter, putative"/>
    <property type="match status" value="1"/>
</dbReference>
<reference evidence="9" key="1">
    <citation type="journal article" date="2020" name="Stud. Mycol.">
        <title>101 Dothideomycetes genomes: a test case for predicting lifestyles and emergence of pathogens.</title>
        <authorList>
            <person name="Haridas S."/>
            <person name="Albert R."/>
            <person name="Binder M."/>
            <person name="Bloem J."/>
            <person name="Labutti K."/>
            <person name="Salamov A."/>
            <person name="Andreopoulos B."/>
            <person name="Baker S."/>
            <person name="Barry K."/>
            <person name="Bills G."/>
            <person name="Bluhm B."/>
            <person name="Cannon C."/>
            <person name="Castanera R."/>
            <person name="Culley D."/>
            <person name="Daum C."/>
            <person name="Ezra D."/>
            <person name="Gonzalez J."/>
            <person name="Henrissat B."/>
            <person name="Kuo A."/>
            <person name="Liang C."/>
            <person name="Lipzen A."/>
            <person name="Lutzoni F."/>
            <person name="Magnuson J."/>
            <person name="Mondo S."/>
            <person name="Nolan M."/>
            <person name="Ohm R."/>
            <person name="Pangilinan J."/>
            <person name="Park H.-J."/>
            <person name="Ramirez L."/>
            <person name="Alfaro M."/>
            <person name="Sun H."/>
            <person name="Tritt A."/>
            <person name="Yoshinaga Y."/>
            <person name="Zwiers L.-H."/>
            <person name="Turgeon B."/>
            <person name="Goodwin S."/>
            <person name="Spatafora J."/>
            <person name="Crous P."/>
            <person name="Grigoriev I."/>
        </authorList>
    </citation>
    <scope>NUCLEOTIDE SEQUENCE</scope>
    <source>
        <strain evidence="9">CBS 121167</strain>
    </source>
</reference>
<evidence type="ECO:0000313" key="9">
    <source>
        <dbReference type="EMBL" id="KAF2142169.1"/>
    </source>
</evidence>
<proteinExistence type="inferred from homology"/>
<dbReference type="PANTHER" id="PTHR23502:SF68">
    <property type="entry name" value="MULTIDRUG TRANSPORTER, PUTATIVE (AFU_ORTHOLOGUE AFUA_3G01120)-RELATED"/>
    <property type="match status" value="1"/>
</dbReference>
<comment type="similarity">
    <text evidence="2">Belongs to the major facilitator superfamily.</text>
</comment>
<feature type="transmembrane region" description="Helical" evidence="7">
    <location>
        <begin position="352"/>
        <end position="376"/>
    </location>
</feature>
<evidence type="ECO:0000256" key="6">
    <source>
        <dbReference type="SAM" id="MobiDB-lite"/>
    </source>
</evidence>
<feature type="transmembrane region" description="Helical" evidence="7">
    <location>
        <begin position="440"/>
        <end position="459"/>
    </location>
</feature>
<gene>
    <name evidence="9" type="ORF">K452DRAFT_227471</name>
</gene>
<evidence type="ECO:0000256" key="2">
    <source>
        <dbReference type="ARBA" id="ARBA00008335"/>
    </source>
</evidence>
<feature type="domain" description="Major facilitator superfamily (MFS) profile" evidence="8">
    <location>
        <begin position="127"/>
        <end position="557"/>
    </location>
</feature>
<evidence type="ECO:0000256" key="3">
    <source>
        <dbReference type="ARBA" id="ARBA00022692"/>
    </source>
</evidence>
<feature type="transmembrane region" description="Helical" evidence="7">
    <location>
        <begin position="125"/>
        <end position="143"/>
    </location>
</feature>
<dbReference type="InterPro" id="IPR036259">
    <property type="entry name" value="MFS_trans_sf"/>
</dbReference>
<evidence type="ECO:0000256" key="7">
    <source>
        <dbReference type="SAM" id="Phobius"/>
    </source>
</evidence>
<evidence type="ECO:0000313" key="10">
    <source>
        <dbReference type="Proteomes" id="UP000799438"/>
    </source>
</evidence>
<feature type="transmembrane region" description="Helical" evidence="7">
    <location>
        <begin position="163"/>
        <end position="182"/>
    </location>
</feature>
<name>A0A6A6BDB1_9PEZI</name>
<feature type="transmembrane region" description="Helical" evidence="7">
    <location>
        <begin position="396"/>
        <end position="420"/>
    </location>
</feature>
<dbReference type="SUPFAM" id="SSF103473">
    <property type="entry name" value="MFS general substrate transporter"/>
    <property type="match status" value="1"/>
</dbReference>
<dbReference type="CDD" id="cd17323">
    <property type="entry name" value="MFS_Tpo1_MDR_like"/>
    <property type="match status" value="1"/>
</dbReference>
<feature type="transmembrane region" description="Helical" evidence="7">
    <location>
        <begin position="194"/>
        <end position="213"/>
    </location>
</feature>
<dbReference type="InterPro" id="IPR020846">
    <property type="entry name" value="MFS_dom"/>
</dbReference>
<keyword evidence="4 7" id="KW-1133">Transmembrane helix</keyword>
<feature type="region of interest" description="Disordered" evidence="6">
    <location>
        <begin position="71"/>
        <end position="119"/>
    </location>
</feature>